<feature type="region of interest" description="Disordered" evidence="3">
    <location>
        <begin position="249"/>
        <end position="275"/>
    </location>
</feature>
<dbReference type="AlphaFoldDB" id="Q4DGH8"/>
<accession>Q4DGH8</accession>
<evidence type="ECO:0000256" key="2">
    <source>
        <dbReference type="SAM" id="Coils"/>
    </source>
</evidence>
<dbReference type="eggNOG" id="KOG0229">
    <property type="taxonomic scope" value="Eukaryota"/>
</dbReference>
<dbReference type="Gene3D" id="2.20.110.10">
    <property type="entry name" value="Histone H3 K4-specific methyltransferase SET7/9 N-terminal domain"/>
    <property type="match status" value="2"/>
</dbReference>
<keyword evidence="4" id="KW-0472">Membrane</keyword>
<keyword evidence="4" id="KW-1133">Transmembrane helix</keyword>
<dbReference type="PANTHER" id="PTHR43215:SF14">
    <property type="entry name" value="RADIAL SPOKE HEAD 1 HOMOLOG"/>
    <property type="match status" value="1"/>
</dbReference>
<feature type="compositionally biased region" description="Polar residues" evidence="3">
    <location>
        <begin position="700"/>
        <end position="711"/>
    </location>
</feature>
<evidence type="ECO:0000256" key="4">
    <source>
        <dbReference type="SAM" id="Phobius"/>
    </source>
</evidence>
<evidence type="ECO:0000313" key="6">
    <source>
        <dbReference type="Proteomes" id="UP000002296"/>
    </source>
</evidence>
<sequence length="842" mass="95216">MHFCRLLILFVCLLFLYYSLWRVLFLSFYFFFFFLLCLRVFFFYAATSGAACSAVLCSRKGNAPSTMSMTVPEVILVGQKTRYRHFARGPRDLYAPEEMLPDPPPQHVWSYCVSREHNNTVYFHNDASGRSLWVLPSLASDGTEAGGGAEEVMRTVGSVESASAAQKHVKFGTTDEKSHEAAAVRRAVMRQSIEKAMSQAETQKPIETVQKKTPTGSVAEILNNENSDGNGKVSASPVRERLAVWRAKRAQQQQQKEHGGHDPVTSSYGEAEGSRVNHGCPAFSGPSTATTKMTSSLDNKIPSQISECVAASKGSEFKKGGQPAKEVGNLEESVQCQQEKQHNSLERDVYDERRRLFLEAHEELQREKAAALQKERLALEQVARLQEAQRREEEERTRLAAERKRLEQQRLELQKRVLERQRELLAKVEEEAMQRELAAQLDNFFENKSRLEQQAQEERQRVLSFEDAIAESLLGKAVKNHTTTPKEERIIDLRLLEESDEDTEEDNNNNNNRHGVSGREETRKSRNSKERQDFLQQKRQKEQKQQRRERITYSPSLVYVGDVTGGGCKTPVFLQRQGRGTLFYDTAQKHFFDGEWSGDKRNGSGALSLPHVAVEGTWRDDVLEGSATFQTRRLKGKGEFKQGVLDGNAVVEIDCNGVFAGSVKKNGTVVASGAVTLASGDHVEWIRDENSNENNNNNNRQQTSAHSKKFNNGSGRCRIRFENGDVYVGEVENYQPNGAGTYRFAAEGQEYVGNFQNGRLQGRGTYRFANGNVYIGQFYKGLFHGEGRYVEQDAYTYEGFWEYGTAHGRGKLIFANGDVWEGEFDHDRRVNGHYTASRLFQL</sequence>
<evidence type="ECO:0008006" key="7">
    <source>
        <dbReference type="Google" id="ProtNLM"/>
    </source>
</evidence>
<feature type="coiled-coil region" evidence="2">
    <location>
        <begin position="361"/>
        <end position="468"/>
    </location>
</feature>
<dbReference type="InParanoid" id="Q4DGH8"/>
<keyword evidence="6" id="KW-1185">Reference proteome</keyword>
<keyword evidence="4" id="KW-0812">Transmembrane</keyword>
<feature type="region of interest" description="Disordered" evidence="3">
    <location>
        <begin position="688"/>
        <end position="711"/>
    </location>
</feature>
<dbReference type="SMART" id="SM00698">
    <property type="entry name" value="MORN"/>
    <property type="match status" value="5"/>
</dbReference>
<feature type="region of interest" description="Disordered" evidence="3">
    <location>
        <begin position="498"/>
        <end position="550"/>
    </location>
</feature>
<dbReference type="SMR" id="Q4DGH8"/>
<dbReference type="SUPFAM" id="SSF82185">
    <property type="entry name" value="Histone H3 K4-specific methyltransferase SET7/9 N-terminal domain"/>
    <property type="match status" value="2"/>
</dbReference>
<evidence type="ECO:0000313" key="5">
    <source>
        <dbReference type="EMBL" id="EAN91635.1"/>
    </source>
</evidence>
<dbReference type="GeneID" id="3544866"/>
<dbReference type="PANTHER" id="PTHR43215">
    <property type="entry name" value="RADIAL SPOKE HEAD 1 HOMOLOG"/>
    <property type="match status" value="1"/>
</dbReference>
<comment type="caution">
    <text evidence="5">The sequence shown here is derived from an EMBL/GenBank/DDBJ whole genome shotgun (WGS) entry which is preliminary data.</text>
</comment>
<dbReference type="PaxDb" id="353153-Q4DGH8"/>
<evidence type="ECO:0000256" key="1">
    <source>
        <dbReference type="ARBA" id="ARBA00022737"/>
    </source>
</evidence>
<dbReference type="GO" id="GO:0005829">
    <property type="term" value="C:cytosol"/>
    <property type="evidence" value="ECO:0007669"/>
    <property type="project" value="TreeGrafter"/>
</dbReference>
<dbReference type="OMA" id="GPTTYVH"/>
<feature type="compositionally biased region" description="Basic and acidic residues" evidence="3">
    <location>
        <begin position="539"/>
        <end position="550"/>
    </location>
</feature>
<reference evidence="5 6" key="1">
    <citation type="journal article" date="2005" name="Science">
        <title>The genome sequence of Trypanosoma cruzi, etiologic agent of Chagas disease.</title>
        <authorList>
            <person name="El-Sayed N.M."/>
            <person name="Myler P.J."/>
            <person name="Bartholomeu D.C."/>
            <person name="Nilsson D."/>
            <person name="Aggarwal G."/>
            <person name="Tran A.N."/>
            <person name="Ghedin E."/>
            <person name="Worthey E.A."/>
            <person name="Delcher A.L."/>
            <person name="Blandin G."/>
            <person name="Westenberger S.J."/>
            <person name="Caler E."/>
            <person name="Cerqueira G.C."/>
            <person name="Branche C."/>
            <person name="Haas B."/>
            <person name="Anupama A."/>
            <person name="Arner E."/>
            <person name="Aslund L."/>
            <person name="Attipoe P."/>
            <person name="Bontempi E."/>
            <person name="Bringaud F."/>
            <person name="Burton P."/>
            <person name="Cadag E."/>
            <person name="Campbell D.A."/>
            <person name="Carrington M."/>
            <person name="Crabtree J."/>
            <person name="Darban H."/>
            <person name="da Silveira J.F."/>
            <person name="de Jong P."/>
            <person name="Edwards K."/>
            <person name="Englund P.T."/>
            <person name="Fazelina G."/>
            <person name="Feldblyum T."/>
            <person name="Ferella M."/>
            <person name="Frasch A.C."/>
            <person name="Gull K."/>
            <person name="Horn D."/>
            <person name="Hou L."/>
            <person name="Huang Y."/>
            <person name="Kindlund E."/>
            <person name="Klingbeil M."/>
            <person name="Kluge S."/>
            <person name="Koo H."/>
            <person name="Lacerda D."/>
            <person name="Levin M.J."/>
            <person name="Lorenzi H."/>
            <person name="Louie T."/>
            <person name="Machado C.R."/>
            <person name="McCulloch R."/>
            <person name="McKenna A."/>
            <person name="Mizuno Y."/>
            <person name="Mottram J.C."/>
            <person name="Nelson S."/>
            <person name="Ochaya S."/>
            <person name="Osoegawa K."/>
            <person name="Pai G."/>
            <person name="Parsons M."/>
            <person name="Pentony M."/>
            <person name="Pettersson U."/>
            <person name="Pop M."/>
            <person name="Ramirez J.L."/>
            <person name="Rinta J."/>
            <person name="Robertson L."/>
            <person name="Salzberg S.L."/>
            <person name="Sanchez D.O."/>
            <person name="Seyler A."/>
            <person name="Sharma R."/>
            <person name="Shetty J."/>
            <person name="Simpson A.J."/>
            <person name="Sisk E."/>
            <person name="Tammi M.T."/>
            <person name="Tarleton R."/>
            <person name="Teixeira S."/>
            <person name="Van Aken S."/>
            <person name="Vogt C."/>
            <person name="Ward P.N."/>
            <person name="Wickstead B."/>
            <person name="Wortman J."/>
            <person name="White O."/>
            <person name="Fraser C.M."/>
            <person name="Stuart K.D."/>
            <person name="Andersson B."/>
        </authorList>
    </citation>
    <scope>NUCLEOTIDE SEQUENCE [LARGE SCALE GENOMIC DNA]</scope>
    <source>
        <strain evidence="5 6">CL Brener</strain>
    </source>
</reference>
<proteinExistence type="predicted"/>
<dbReference type="RefSeq" id="XP_813486.1">
    <property type="nucleotide sequence ID" value="XM_808393.1"/>
</dbReference>
<dbReference type="STRING" id="353153.Q4DGH8"/>
<feature type="transmembrane region" description="Helical" evidence="4">
    <location>
        <begin position="7"/>
        <end position="24"/>
    </location>
</feature>
<dbReference type="KEGG" id="tcr:511423.140"/>
<dbReference type="Proteomes" id="UP000002296">
    <property type="component" value="Unassembled WGS sequence"/>
</dbReference>
<keyword evidence="1" id="KW-0677">Repeat</keyword>
<gene>
    <name evidence="5" type="ORF">Tc00.1047053511423.140</name>
</gene>
<evidence type="ECO:0000256" key="3">
    <source>
        <dbReference type="SAM" id="MobiDB-lite"/>
    </source>
</evidence>
<protein>
    <recommendedName>
        <fullName evidence="7">MORN repeat-containing protein</fullName>
    </recommendedName>
</protein>
<dbReference type="EMBL" id="AAHK01000507">
    <property type="protein sequence ID" value="EAN91635.1"/>
    <property type="molecule type" value="Genomic_DNA"/>
</dbReference>
<dbReference type="InterPro" id="IPR003409">
    <property type="entry name" value="MORN"/>
</dbReference>
<feature type="compositionally biased region" description="Basic and acidic residues" evidence="3">
    <location>
        <begin position="517"/>
        <end position="533"/>
    </location>
</feature>
<feature type="compositionally biased region" description="Acidic residues" evidence="3">
    <location>
        <begin position="498"/>
        <end position="507"/>
    </location>
</feature>
<name>Q4DGH8_TRYCC</name>
<organism evidence="5 6">
    <name type="scientific">Trypanosoma cruzi (strain CL Brener)</name>
    <dbReference type="NCBI Taxonomy" id="353153"/>
    <lineage>
        <taxon>Eukaryota</taxon>
        <taxon>Discoba</taxon>
        <taxon>Euglenozoa</taxon>
        <taxon>Kinetoplastea</taxon>
        <taxon>Metakinetoplastina</taxon>
        <taxon>Trypanosomatida</taxon>
        <taxon>Trypanosomatidae</taxon>
        <taxon>Trypanosoma</taxon>
        <taxon>Schizotrypanum</taxon>
    </lineage>
</organism>
<dbReference type="Pfam" id="PF02493">
    <property type="entry name" value="MORN"/>
    <property type="match status" value="6"/>
</dbReference>
<keyword evidence="2" id="KW-0175">Coiled coil</keyword>